<protein>
    <recommendedName>
        <fullName evidence="1">AB hydrolase-1 domain-containing protein</fullName>
    </recommendedName>
</protein>
<dbReference type="InterPro" id="IPR000073">
    <property type="entry name" value="AB_hydrolase_1"/>
</dbReference>
<comment type="caution">
    <text evidence="2">The sequence shown here is derived from an EMBL/GenBank/DDBJ whole genome shotgun (WGS) entry which is preliminary data.</text>
</comment>
<dbReference type="PANTHER" id="PTHR37017:SF11">
    <property type="entry name" value="ESTERASE_LIPASE_THIOESTERASE DOMAIN-CONTAINING PROTEIN"/>
    <property type="match status" value="1"/>
</dbReference>
<evidence type="ECO:0000313" key="2">
    <source>
        <dbReference type="EMBL" id="GDY32747.1"/>
    </source>
</evidence>
<dbReference type="EMBL" id="BJFL01000028">
    <property type="protein sequence ID" value="GDY32747.1"/>
    <property type="molecule type" value="Genomic_DNA"/>
</dbReference>
<dbReference type="Gene3D" id="3.40.50.1820">
    <property type="entry name" value="alpha/beta hydrolase"/>
    <property type="match status" value="1"/>
</dbReference>
<evidence type="ECO:0000313" key="3">
    <source>
        <dbReference type="Proteomes" id="UP000298860"/>
    </source>
</evidence>
<proteinExistence type="predicted"/>
<organism evidence="2 3">
    <name type="scientific">Gandjariella thermophila</name>
    <dbReference type="NCBI Taxonomy" id="1931992"/>
    <lineage>
        <taxon>Bacteria</taxon>
        <taxon>Bacillati</taxon>
        <taxon>Actinomycetota</taxon>
        <taxon>Actinomycetes</taxon>
        <taxon>Pseudonocardiales</taxon>
        <taxon>Pseudonocardiaceae</taxon>
        <taxon>Gandjariella</taxon>
    </lineage>
</organism>
<gene>
    <name evidence="2" type="ORF">GTS_43800</name>
</gene>
<dbReference type="InterPro" id="IPR052897">
    <property type="entry name" value="Sec-Metab_Biosynth_Hydrolase"/>
</dbReference>
<evidence type="ECO:0000259" key="1">
    <source>
        <dbReference type="Pfam" id="PF12697"/>
    </source>
</evidence>
<dbReference type="Pfam" id="PF12697">
    <property type="entry name" value="Abhydrolase_6"/>
    <property type="match status" value="1"/>
</dbReference>
<keyword evidence="3" id="KW-1185">Reference proteome</keyword>
<accession>A0A4D4JFS5</accession>
<reference evidence="3" key="1">
    <citation type="submission" date="2019-04" db="EMBL/GenBank/DDBJ databases">
        <title>Draft genome sequence of Pseudonocardiaceae bacterium SL3-2-4.</title>
        <authorList>
            <person name="Ningsih F."/>
            <person name="Yokota A."/>
            <person name="Sakai Y."/>
            <person name="Nanatani K."/>
            <person name="Yabe S."/>
            <person name="Oetari A."/>
            <person name="Sjamsuridzal W."/>
        </authorList>
    </citation>
    <scope>NUCLEOTIDE SEQUENCE [LARGE SCALE GENOMIC DNA]</scope>
    <source>
        <strain evidence="3">SL3-2-4</strain>
    </source>
</reference>
<dbReference type="GO" id="GO:0003824">
    <property type="term" value="F:catalytic activity"/>
    <property type="evidence" value="ECO:0007669"/>
    <property type="project" value="UniProtKB-ARBA"/>
</dbReference>
<dbReference type="Proteomes" id="UP000298860">
    <property type="component" value="Unassembled WGS sequence"/>
</dbReference>
<dbReference type="AlphaFoldDB" id="A0A4D4JFS5"/>
<feature type="domain" description="AB hydrolase-1" evidence="1">
    <location>
        <begin position="7"/>
        <end position="224"/>
    </location>
</feature>
<dbReference type="SUPFAM" id="SSF53474">
    <property type="entry name" value="alpha/beta-Hydrolases"/>
    <property type="match status" value="1"/>
</dbReference>
<dbReference type="PANTHER" id="PTHR37017">
    <property type="entry name" value="AB HYDROLASE-1 DOMAIN-CONTAINING PROTEIN-RELATED"/>
    <property type="match status" value="1"/>
</dbReference>
<name>A0A4D4JFS5_9PSEU</name>
<dbReference type="InterPro" id="IPR029058">
    <property type="entry name" value="AB_hydrolase_fold"/>
</dbReference>
<sequence>MSNSPTVVLVHGAWHGAWVWSEFAKVLARRGIDTEAVNLTSQGHDPATIGDLRSDVDLLRDTIAKVPGPVVVLSHSAYGGMVTSEAADGPGNVARLIFLTSFAPEVGESLSGLFGGDGQPPFIDPSNGLLTVKQGWGSKLFFSDCPPPVAAEAEARLLPQNAVSFGQEVRAAAWRRIPSSYIICTEDQAMPAPGQRRMADRVGDAVELRSGHSPFLSQPDRLADLVVERL</sequence>